<keyword evidence="2" id="KW-1185">Reference proteome</keyword>
<sequence length="60" mass="6793">MKYFNAIDNTDFMVVNNLKVFKGYLFSASLMRSVEGLSGAVSEYQVLNTDYLLECLVMAK</sequence>
<gene>
    <name evidence="1" type="ORF">GCM10022277_26780</name>
</gene>
<organism evidence="1 2">
    <name type="scientific">Litoribacillus peritrichatus</name>
    <dbReference type="NCBI Taxonomy" id="718191"/>
    <lineage>
        <taxon>Bacteria</taxon>
        <taxon>Pseudomonadati</taxon>
        <taxon>Pseudomonadota</taxon>
        <taxon>Gammaproteobacteria</taxon>
        <taxon>Oceanospirillales</taxon>
        <taxon>Oceanospirillaceae</taxon>
        <taxon>Litoribacillus</taxon>
    </lineage>
</organism>
<name>A0ABP7MUB9_9GAMM</name>
<comment type="caution">
    <text evidence="1">The sequence shown here is derived from an EMBL/GenBank/DDBJ whole genome shotgun (WGS) entry which is preliminary data.</text>
</comment>
<evidence type="ECO:0000313" key="1">
    <source>
        <dbReference type="EMBL" id="GAA3928911.1"/>
    </source>
</evidence>
<dbReference type="Proteomes" id="UP001501565">
    <property type="component" value="Unassembled WGS sequence"/>
</dbReference>
<dbReference type="EMBL" id="BAABBN010000007">
    <property type="protein sequence ID" value="GAA3928911.1"/>
    <property type="molecule type" value="Genomic_DNA"/>
</dbReference>
<protein>
    <submittedName>
        <fullName evidence="1">Uncharacterized protein</fullName>
    </submittedName>
</protein>
<evidence type="ECO:0000313" key="2">
    <source>
        <dbReference type="Proteomes" id="UP001501565"/>
    </source>
</evidence>
<reference evidence="2" key="1">
    <citation type="journal article" date="2019" name="Int. J. Syst. Evol. Microbiol.">
        <title>The Global Catalogue of Microorganisms (GCM) 10K type strain sequencing project: providing services to taxonomists for standard genome sequencing and annotation.</title>
        <authorList>
            <consortium name="The Broad Institute Genomics Platform"/>
            <consortium name="The Broad Institute Genome Sequencing Center for Infectious Disease"/>
            <person name="Wu L."/>
            <person name="Ma J."/>
        </authorList>
    </citation>
    <scope>NUCLEOTIDE SEQUENCE [LARGE SCALE GENOMIC DNA]</scope>
    <source>
        <strain evidence="2">JCM 17551</strain>
    </source>
</reference>
<accession>A0ABP7MUB9</accession>
<proteinExistence type="predicted"/>